<dbReference type="InterPro" id="IPR001461">
    <property type="entry name" value="Aspartic_peptidase_A1"/>
</dbReference>
<dbReference type="PROSITE" id="PS51767">
    <property type="entry name" value="PEPTIDASE_A1"/>
    <property type="match status" value="1"/>
</dbReference>
<dbReference type="Proteomes" id="UP000807115">
    <property type="component" value="Chromosome 8"/>
</dbReference>
<dbReference type="GO" id="GO:0004190">
    <property type="term" value="F:aspartic-type endopeptidase activity"/>
    <property type="evidence" value="ECO:0007669"/>
    <property type="project" value="InterPro"/>
</dbReference>
<dbReference type="InterPro" id="IPR032861">
    <property type="entry name" value="TAXi_N"/>
</dbReference>
<comment type="similarity">
    <text evidence="1">Belongs to the peptidase A1 family.</text>
</comment>
<accession>A0A921QJH3</accession>
<reference evidence="6" key="1">
    <citation type="journal article" date="2019" name="BMC Genomics">
        <title>A new reference genome for Sorghum bicolor reveals high levels of sequence similarity between sweet and grain genotypes: implications for the genetics of sugar metabolism.</title>
        <authorList>
            <person name="Cooper E.A."/>
            <person name="Brenton Z.W."/>
            <person name="Flinn B.S."/>
            <person name="Jenkins J."/>
            <person name="Shu S."/>
            <person name="Flowers D."/>
            <person name="Luo F."/>
            <person name="Wang Y."/>
            <person name="Xia P."/>
            <person name="Barry K."/>
            <person name="Daum C."/>
            <person name="Lipzen A."/>
            <person name="Yoshinaga Y."/>
            <person name="Schmutz J."/>
            <person name="Saski C."/>
            <person name="Vermerris W."/>
            <person name="Kresovich S."/>
        </authorList>
    </citation>
    <scope>NUCLEOTIDE SEQUENCE</scope>
</reference>
<reference evidence="6" key="2">
    <citation type="submission" date="2020-10" db="EMBL/GenBank/DDBJ databases">
        <authorList>
            <person name="Cooper E.A."/>
            <person name="Brenton Z.W."/>
            <person name="Flinn B.S."/>
            <person name="Jenkins J."/>
            <person name="Shu S."/>
            <person name="Flowers D."/>
            <person name="Luo F."/>
            <person name="Wang Y."/>
            <person name="Xia P."/>
            <person name="Barry K."/>
            <person name="Daum C."/>
            <person name="Lipzen A."/>
            <person name="Yoshinaga Y."/>
            <person name="Schmutz J."/>
            <person name="Saski C."/>
            <person name="Vermerris W."/>
            <person name="Kresovich S."/>
        </authorList>
    </citation>
    <scope>NUCLEOTIDE SEQUENCE</scope>
</reference>
<dbReference type="GO" id="GO:0006508">
    <property type="term" value="P:proteolysis"/>
    <property type="evidence" value="ECO:0007669"/>
    <property type="project" value="InterPro"/>
</dbReference>
<protein>
    <recommendedName>
        <fullName evidence="5">Peptidase A1 domain-containing protein</fullName>
    </recommendedName>
</protein>
<evidence type="ECO:0000256" key="3">
    <source>
        <dbReference type="SAM" id="MobiDB-lite"/>
    </source>
</evidence>
<feature type="compositionally biased region" description="Low complexity" evidence="3">
    <location>
        <begin position="192"/>
        <end position="228"/>
    </location>
</feature>
<name>A0A921QJH3_SORBI</name>
<evidence type="ECO:0000256" key="1">
    <source>
        <dbReference type="ARBA" id="ARBA00007447"/>
    </source>
</evidence>
<dbReference type="PANTHER" id="PTHR13683:SF632">
    <property type="entry name" value="PEPTIDASE A1 DOMAIN-CONTAINING PROTEIN"/>
    <property type="match status" value="1"/>
</dbReference>
<dbReference type="AlphaFoldDB" id="A0A921QJH3"/>
<proteinExistence type="inferred from homology"/>
<dbReference type="Pfam" id="PF14543">
    <property type="entry name" value="TAXi_N"/>
    <property type="match status" value="1"/>
</dbReference>
<feature type="domain" description="Peptidase A1" evidence="5">
    <location>
        <begin position="243"/>
        <end position="594"/>
    </location>
</feature>
<sequence>MTPSVASVVSFLCLLVLVLPAPHGASSHASYNLGSRQFFSKTPGKSSGSSQKASTVPTGTTCSSLAAGLGSNKLAIVHRQSPCSQLQGLPSLTVADVLRRDASLISRRFSSQSSSLVTTLATPPAPTTPQPPPPPPTTQAPSPAPTTTNTPPPAPTAQAPSPAPITQAPTPAPTTKAPPPAPTAKAPPPATTAPAPTTQAPSPAPSAQSPSPAPITQAPTPAATIIPANGSLDPRTLPGTLDYSVLVSYGTPEQQFPVFLDTSSVGASMIRCKPCASGSVDCDPAFDTSLSSTFNHVLCGSPDCPTNCSGDSFCPLDGTYSVINGTFVEDVLTLAPSTAINDFKFVCLDVHKPDVLQTAVGTLDLSRDRNSLPSQLSSSSSSSGQASAAAAFSYCLPKSSSSQGFLSLGINATVKDDNATAHATLVSSGNPELASMYFIDLVGISLGDEDLSIPAGTFGNRSTNLDVGTTFTILAPDAYTALRESFKRQMSQYNFSSSPTDIAGGFDTCFNFTDLNDLVIPNVQLKFSNGDMLVIDADQMLYYDDDTDAAPFTMACLAFSSLDAGDSFAAVIGSYTLATTEVVYDVAGGQVGFIPWSC</sequence>
<dbReference type="PANTHER" id="PTHR13683">
    <property type="entry name" value="ASPARTYL PROTEASES"/>
    <property type="match status" value="1"/>
</dbReference>
<comment type="caution">
    <text evidence="6">The sequence shown here is derived from an EMBL/GenBank/DDBJ whole genome shotgun (WGS) entry which is preliminary data.</text>
</comment>
<keyword evidence="4" id="KW-0732">Signal</keyword>
<feature type="region of interest" description="Disordered" evidence="3">
    <location>
        <begin position="40"/>
        <end position="60"/>
    </location>
</feature>
<dbReference type="SUPFAM" id="SSF50630">
    <property type="entry name" value="Acid proteases"/>
    <property type="match status" value="1"/>
</dbReference>
<dbReference type="Pfam" id="PF14541">
    <property type="entry name" value="TAXi_C"/>
    <property type="match status" value="1"/>
</dbReference>
<feature type="region of interest" description="Disordered" evidence="3">
    <location>
        <begin position="108"/>
        <end position="234"/>
    </location>
</feature>
<feature type="active site" evidence="2">
    <location>
        <position position="466"/>
    </location>
</feature>
<dbReference type="PRINTS" id="PR01217">
    <property type="entry name" value="PRICHEXTENSN"/>
</dbReference>
<feature type="signal peptide" evidence="4">
    <location>
        <begin position="1"/>
        <end position="27"/>
    </location>
</feature>
<feature type="compositionally biased region" description="Low complexity" evidence="3">
    <location>
        <begin position="156"/>
        <end position="169"/>
    </location>
</feature>
<dbReference type="InterPro" id="IPR033121">
    <property type="entry name" value="PEPTIDASE_A1"/>
</dbReference>
<evidence type="ECO:0000256" key="4">
    <source>
        <dbReference type="SAM" id="SignalP"/>
    </source>
</evidence>
<dbReference type="InterPro" id="IPR021109">
    <property type="entry name" value="Peptidase_aspartic_dom_sf"/>
</dbReference>
<evidence type="ECO:0000259" key="5">
    <source>
        <dbReference type="PROSITE" id="PS51767"/>
    </source>
</evidence>
<gene>
    <name evidence="6" type="ORF">BDA96_08G201900</name>
</gene>
<evidence type="ECO:0000313" key="6">
    <source>
        <dbReference type="EMBL" id="KAG0521902.1"/>
    </source>
</evidence>
<evidence type="ECO:0000313" key="7">
    <source>
        <dbReference type="Proteomes" id="UP000807115"/>
    </source>
</evidence>
<feature type="compositionally biased region" description="Pro residues" evidence="3">
    <location>
        <begin position="170"/>
        <end position="191"/>
    </location>
</feature>
<dbReference type="Gene3D" id="2.40.70.10">
    <property type="entry name" value="Acid Proteases"/>
    <property type="match status" value="2"/>
</dbReference>
<dbReference type="InterPro" id="IPR032799">
    <property type="entry name" value="TAXi_C"/>
</dbReference>
<dbReference type="EMBL" id="CM027687">
    <property type="protein sequence ID" value="KAG0521902.1"/>
    <property type="molecule type" value="Genomic_DNA"/>
</dbReference>
<evidence type="ECO:0000256" key="2">
    <source>
        <dbReference type="PIRSR" id="PIRSR601461-1"/>
    </source>
</evidence>
<organism evidence="6 7">
    <name type="scientific">Sorghum bicolor</name>
    <name type="common">Sorghum</name>
    <name type="synonym">Sorghum vulgare</name>
    <dbReference type="NCBI Taxonomy" id="4558"/>
    <lineage>
        <taxon>Eukaryota</taxon>
        <taxon>Viridiplantae</taxon>
        <taxon>Streptophyta</taxon>
        <taxon>Embryophyta</taxon>
        <taxon>Tracheophyta</taxon>
        <taxon>Spermatophyta</taxon>
        <taxon>Magnoliopsida</taxon>
        <taxon>Liliopsida</taxon>
        <taxon>Poales</taxon>
        <taxon>Poaceae</taxon>
        <taxon>PACMAD clade</taxon>
        <taxon>Panicoideae</taxon>
        <taxon>Andropogonodae</taxon>
        <taxon>Andropogoneae</taxon>
        <taxon>Sorghinae</taxon>
        <taxon>Sorghum</taxon>
    </lineage>
</organism>
<feature type="active site" evidence="2">
    <location>
        <position position="261"/>
    </location>
</feature>
<feature type="chain" id="PRO_5036952543" description="Peptidase A1 domain-containing protein" evidence="4">
    <location>
        <begin position="28"/>
        <end position="598"/>
    </location>
</feature>
<feature type="compositionally biased region" description="Pro residues" evidence="3">
    <location>
        <begin position="123"/>
        <end position="155"/>
    </location>
</feature>